<dbReference type="AlphaFoldDB" id="A0A7U7J2S0"/>
<dbReference type="Proteomes" id="UP000019184">
    <property type="component" value="Unassembled WGS sequence"/>
</dbReference>
<evidence type="ECO:0000313" key="2">
    <source>
        <dbReference type="Proteomes" id="UP000019184"/>
    </source>
</evidence>
<proteinExistence type="predicted"/>
<evidence type="ECO:0000313" key="1">
    <source>
        <dbReference type="EMBL" id="CDH43608.1"/>
    </source>
</evidence>
<sequence length="57" mass="6514">MGWLLMLGCQKDGKLNLRDWIQLGLSAFLPLHKGMGDTQQTINRDIFINQWPVNSIS</sequence>
<gene>
    <name evidence="1" type="ORF">BN874_1260016</name>
</gene>
<accession>A0A7U7J2S0</accession>
<name>A0A7U7J2S0_9GAMM</name>
<reference evidence="1 2" key="1">
    <citation type="journal article" date="2014" name="ISME J.">
        <title>Candidatus Competibacter-lineage genomes retrieved from metagenomes reveal functional metabolic diversity.</title>
        <authorList>
            <person name="McIlroy S.J."/>
            <person name="Albertsen M."/>
            <person name="Andresen E.K."/>
            <person name="Saunders A.M."/>
            <person name="Kristiansen R."/>
            <person name="Stokholm-Bjerregaard M."/>
            <person name="Nielsen K.L."/>
            <person name="Nielsen P.H."/>
        </authorList>
    </citation>
    <scope>NUCLEOTIDE SEQUENCE [LARGE SCALE GENOMIC DNA]</scope>
    <source>
        <strain evidence="1 2">Run_B_J11</strain>
    </source>
</reference>
<organism evidence="1 2">
    <name type="scientific">Candidatus Contendobacter odensis Run_B_J11</name>
    <dbReference type="NCBI Taxonomy" id="1400861"/>
    <lineage>
        <taxon>Bacteria</taxon>
        <taxon>Pseudomonadati</taxon>
        <taxon>Pseudomonadota</taxon>
        <taxon>Gammaproteobacteria</taxon>
        <taxon>Candidatus Competibacteraceae</taxon>
        <taxon>Candidatus Contendibacter</taxon>
    </lineage>
</organism>
<protein>
    <submittedName>
        <fullName evidence="1">Uncharacterized protein</fullName>
    </submittedName>
</protein>
<comment type="caution">
    <text evidence="1">The sequence shown here is derived from an EMBL/GenBank/DDBJ whole genome shotgun (WGS) entry which is preliminary data.</text>
</comment>
<keyword evidence="2" id="KW-1185">Reference proteome</keyword>
<dbReference type="EMBL" id="CBTK010000031">
    <property type="protein sequence ID" value="CDH43608.1"/>
    <property type="molecule type" value="Genomic_DNA"/>
</dbReference>